<dbReference type="AlphaFoldDB" id="A0A270B4X6"/>
<accession>A0A270B4X6</accession>
<gene>
    <name evidence="1" type="ORF">B9K05_13320</name>
</gene>
<dbReference type="RefSeq" id="WP_095352042.1">
    <property type="nucleotide sequence ID" value="NZ_NDFO01000025.1"/>
</dbReference>
<organism evidence="1 2">
    <name type="scientific">Acetobacter syzygii</name>
    <dbReference type="NCBI Taxonomy" id="146476"/>
    <lineage>
        <taxon>Bacteria</taxon>
        <taxon>Pseudomonadati</taxon>
        <taxon>Pseudomonadota</taxon>
        <taxon>Alphaproteobacteria</taxon>
        <taxon>Acetobacterales</taxon>
        <taxon>Acetobacteraceae</taxon>
        <taxon>Acetobacter</taxon>
    </lineage>
</organism>
<sequence>MAGPDFSKSTIDTLAQRAGFQCSNPACRVNTVGPNGNVSKSTVIGEAAHIKGAKPGAKRYDSSMSDAERAAISNGIWLCRNCHGLIDRDEVTFTADVLFRWRSEHEEQIAKKLGARELPQQSITTDIRRERDVASMRQLMSCLNIPALEQHIHQLPHTITETDLFFHQAFSDLRNSTSFHLYDPTLDETTKNLSEAWDRATQYAYRYRSCGNGHYIFSNEGDAPLSSDQQTDWDNIEKERHAMMHYLVTLLNYIRNSYIEIDIRETNENARKRYASIA</sequence>
<name>A0A270B4X6_9PROT</name>
<proteinExistence type="predicted"/>
<keyword evidence="2" id="KW-1185">Reference proteome</keyword>
<evidence type="ECO:0000313" key="2">
    <source>
        <dbReference type="Proteomes" id="UP000216033"/>
    </source>
</evidence>
<evidence type="ECO:0000313" key="1">
    <source>
        <dbReference type="EMBL" id="PAL20028.1"/>
    </source>
</evidence>
<evidence type="ECO:0008006" key="3">
    <source>
        <dbReference type="Google" id="ProtNLM"/>
    </source>
</evidence>
<dbReference type="EMBL" id="NDFP01000025">
    <property type="protein sequence ID" value="PAL20028.1"/>
    <property type="molecule type" value="Genomic_DNA"/>
</dbReference>
<comment type="caution">
    <text evidence="1">The sequence shown here is derived from an EMBL/GenBank/DDBJ whole genome shotgun (WGS) entry which is preliminary data.</text>
</comment>
<dbReference type="OrthoDB" id="5379188at2"/>
<dbReference type="Proteomes" id="UP000216033">
    <property type="component" value="Unassembled WGS sequence"/>
</dbReference>
<reference evidence="1 2" key="1">
    <citation type="submission" date="2017-04" db="EMBL/GenBank/DDBJ databases">
        <title>Kefir bacterial isolates.</title>
        <authorList>
            <person name="Kim Y."/>
            <person name="Blasche S."/>
            <person name="Patil K.R."/>
        </authorList>
    </citation>
    <scope>NUCLEOTIDE SEQUENCE [LARGE SCALE GENOMIC DNA]</scope>
    <source>
        <strain evidence="1 2">KR-2</strain>
    </source>
</reference>
<protein>
    <recommendedName>
        <fullName evidence="3">HNH endonuclease</fullName>
    </recommendedName>
</protein>